<name>A0A0A9C180_ARUDO</name>
<evidence type="ECO:0000313" key="1">
    <source>
        <dbReference type="EMBL" id="JAD69336.1"/>
    </source>
</evidence>
<dbReference type="EMBL" id="GBRH01228559">
    <property type="protein sequence ID" value="JAD69336.1"/>
    <property type="molecule type" value="Transcribed_RNA"/>
</dbReference>
<organism evidence="1">
    <name type="scientific">Arundo donax</name>
    <name type="common">Giant reed</name>
    <name type="synonym">Donax arundinaceus</name>
    <dbReference type="NCBI Taxonomy" id="35708"/>
    <lineage>
        <taxon>Eukaryota</taxon>
        <taxon>Viridiplantae</taxon>
        <taxon>Streptophyta</taxon>
        <taxon>Embryophyta</taxon>
        <taxon>Tracheophyta</taxon>
        <taxon>Spermatophyta</taxon>
        <taxon>Magnoliopsida</taxon>
        <taxon>Liliopsida</taxon>
        <taxon>Poales</taxon>
        <taxon>Poaceae</taxon>
        <taxon>PACMAD clade</taxon>
        <taxon>Arundinoideae</taxon>
        <taxon>Arundineae</taxon>
        <taxon>Arundo</taxon>
    </lineage>
</organism>
<proteinExistence type="predicted"/>
<sequence>MLCGRVGLHLHRGVARSKPPSLQQLPSL</sequence>
<reference evidence="1" key="2">
    <citation type="journal article" date="2015" name="Data Brief">
        <title>Shoot transcriptome of the giant reed, Arundo donax.</title>
        <authorList>
            <person name="Barrero R.A."/>
            <person name="Guerrero F.D."/>
            <person name="Moolhuijzen P."/>
            <person name="Goolsby J.A."/>
            <person name="Tidwell J."/>
            <person name="Bellgard S.E."/>
            <person name="Bellgard M.I."/>
        </authorList>
    </citation>
    <scope>NUCLEOTIDE SEQUENCE</scope>
    <source>
        <tissue evidence="1">Shoot tissue taken approximately 20 cm above the soil surface</tissue>
    </source>
</reference>
<dbReference type="AlphaFoldDB" id="A0A0A9C180"/>
<protein>
    <submittedName>
        <fullName evidence="1">Uncharacterized protein</fullName>
    </submittedName>
</protein>
<accession>A0A0A9C180</accession>
<reference evidence="1" key="1">
    <citation type="submission" date="2014-09" db="EMBL/GenBank/DDBJ databases">
        <authorList>
            <person name="Magalhaes I.L.F."/>
            <person name="Oliveira U."/>
            <person name="Santos F.R."/>
            <person name="Vidigal T.H.D.A."/>
            <person name="Brescovit A.D."/>
            <person name="Santos A.J."/>
        </authorList>
    </citation>
    <scope>NUCLEOTIDE SEQUENCE</scope>
    <source>
        <tissue evidence="1">Shoot tissue taken approximately 20 cm above the soil surface</tissue>
    </source>
</reference>